<dbReference type="GO" id="GO:0030136">
    <property type="term" value="C:clathrin-coated vesicle"/>
    <property type="evidence" value="ECO:0007669"/>
    <property type="project" value="UniProtKB-SubCell"/>
</dbReference>
<feature type="compositionally biased region" description="Low complexity" evidence="4">
    <location>
        <begin position="751"/>
        <end position="764"/>
    </location>
</feature>
<dbReference type="GO" id="GO:0005085">
    <property type="term" value="F:guanyl-nucleotide exchange factor activity"/>
    <property type="evidence" value="ECO:0007669"/>
    <property type="project" value="UniProtKB-KW"/>
</dbReference>
<dbReference type="Proteomes" id="UP000694383">
    <property type="component" value="Unplaced"/>
</dbReference>
<organism evidence="6 7">
    <name type="scientific">Oryzias sinensis</name>
    <name type="common">Chinese medaka</name>
    <dbReference type="NCBI Taxonomy" id="183150"/>
    <lineage>
        <taxon>Eukaryota</taxon>
        <taxon>Metazoa</taxon>
        <taxon>Chordata</taxon>
        <taxon>Craniata</taxon>
        <taxon>Vertebrata</taxon>
        <taxon>Euteleostomi</taxon>
        <taxon>Actinopterygii</taxon>
        <taxon>Neopterygii</taxon>
        <taxon>Teleostei</taxon>
        <taxon>Neoteleostei</taxon>
        <taxon>Acanthomorphata</taxon>
        <taxon>Ovalentaria</taxon>
        <taxon>Atherinomorphae</taxon>
        <taxon>Beloniformes</taxon>
        <taxon>Adrianichthyidae</taxon>
        <taxon>Oryziinae</taxon>
        <taxon>Oryzias</taxon>
    </lineage>
</organism>
<dbReference type="GO" id="GO:1901981">
    <property type="term" value="F:phosphatidylinositol phosphate binding"/>
    <property type="evidence" value="ECO:0007669"/>
    <property type="project" value="TreeGrafter"/>
</dbReference>
<dbReference type="InterPro" id="IPR005112">
    <property type="entry name" value="dDENN_dom"/>
</dbReference>
<evidence type="ECO:0000256" key="4">
    <source>
        <dbReference type="SAM" id="MobiDB-lite"/>
    </source>
</evidence>
<evidence type="ECO:0000259" key="5">
    <source>
        <dbReference type="PROSITE" id="PS50211"/>
    </source>
</evidence>
<evidence type="ECO:0000313" key="6">
    <source>
        <dbReference type="Ensembl" id="ENSOSIP00000024118.1"/>
    </source>
</evidence>
<evidence type="ECO:0000256" key="1">
    <source>
        <dbReference type="ARBA" id="ARBA00004132"/>
    </source>
</evidence>
<feature type="compositionally biased region" description="Polar residues" evidence="4">
    <location>
        <begin position="676"/>
        <end position="694"/>
    </location>
</feature>
<feature type="region of interest" description="Disordered" evidence="4">
    <location>
        <begin position="486"/>
        <end position="547"/>
    </location>
</feature>
<comment type="subcellular location">
    <subcellularLocation>
        <location evidence="1">Cytoplasmic vesicle</location>
        <location evidence="1">Clathrin-coated vesicle</location>
    </subcellularLocation>
</comment>
<reference evidence="6" key="2">
    <citation type="submission" date="2025-09" db="UniProtKB">
        <authorList>
            <consortium name="Ensembl"/>
        </authorList>
    </citation>
    <scope>IDENTIFICATION</scope>
</reference>
<feature type="compositionally biased region" description="Polar residues" evidence="4">
    <location>
        <begin position="594"/>
        <end position="615"/>
    </location>
</feature>
<dbReference type="Pfam" id="PF02141">
    <property type="entry name" value="DENN"/>
    <property type="match status" value="1"/>
</dbReference>
<dbReference type="GO" id="GO:0006897">
    <property type="term" value="P:endocytosis"/>
    <property type="evidence" value="ECO:0007669"/>
    <property type="project" value="TreeGrafter"/>
</dbReference>
<evidence type="ECO:0000313" key="7">
    <source>
        <dbReference type="Proteomes" id="UP000694383"/>
    </source>
</evidence>
<dbReference type="SMART" id="SM00801">
    <property type="entry name" value="dDENN"/>
    <property type="match status" value="1"/>
</dbReference>
<dbReference type="InterPro" id="IPR037516">
    <property type="entry name" value="Tripartite_DENN"/>
</dbReference>
<dbReference type="GO" id="GO:0005829">
    <property type="term" value="C:cytosol"/>
    <property type="evidence" value="ECO:0007669"/>
    <property type="project" value="TreeGrafter"/>
</dbReference>
<dbReference type="PANTHER" id="PTHR13196:SF24">
    <property type="entry name" value="DENN DOMAIN-CONTAINING PROTEIN 1B"/>
    <property type="match status" value="1"/>
</dbReference>
<keyword evidence="3" id="KW-0968">Cytoplasmic vesicle</keyword>
<protein>
    <submittedName>
        <fullName evidence="6">DENN/MADD domain containing 1B</fullName>
    </submittedName>
</protein>
<dbReference type="GO" id="GO:0016607">
    <property type="term" value="C:nuclear speck"/>
    <property type="evidence" value="ECO:0007669"/>
    <property type="project" value="TreeGrafter"/>
</dbReference>
<dbReference type="PROSITE" id="PS50211">
    <property type="entry name" value="DENN"/>
    <property type="match status" value="1"/>
</dbReference>
<dbReference type="FunFam" id="3.30.450.200:FF:000003">
    <property type="entry name" value="DENN domain containing 1A"/>
    <property type="match status" value="1"/>
</dbReference>
<dbReference type="InterPro" id="IPR001194">
    <property type="entry name" value="cDENN_dom"/>
</dbReference>
<dbReference type="Pfam" id="PF03455">
    <property type="entry name" value="dDENN"/>
    <property type="match status" value="1"/>
</dbReference>
<dbReference type="Gene3D" id="3.30.450.200">
    <property type="match status" value="1"/>
</dbReference>
<feature type="region of interest" description="Disordered" evidence="4">
    <location>
        <begin position="560"/>
        <end position="698"/>
    </location>
</feature>
<dbReference type="GO" id="GO:0032456">
    <property type="term" value="P:endocytic recycling"/>
    <property type="evidence" value="ECO:0007669"/>
    <property type="project" value="TreeGrafter"/>
</dbReference>
<dbReference type="Gene3D" id="6.10.140.1000">
    <property type="match status" value="1"/>
</dbReference>
<feature type="compositionally biased region" description="Polar residues" evidence="4">
    <location>
        <begin position="624"/>
        <end position="652"/>
    </location>
</feature>
<evidence type="ECO:0000256" key="2">
    <source>
        <dbReference type="ARBA" id="ARBA00022658"/>
    </source>
</evidence>
<dbReference type="Gene3D" id="3.40.50.11500">
    <property type="match status" value="1"/>
</dbReference>
<keyword evidence="2" id="KW-0344">Guanine-nucleotide releasing factor</keyword>
<evidence type="ECO:0000256" key="3">
    <source>
        <dbReference type="ARBA" id="ARBA00023329"/>
    </source>
</evidence>
<dbReference type="GeneTree" id="ENSGT00940000155446"/>
<feature type="region of interest" description="Disordered" evidence="4">
    <location>
        <begin position="751"/>
        <end position="770"/>
    </location>
</feature>
<feature type="domain" description="UDENN" evidence="5">
    <location>
        <begin position="8"/>
        <end position="370"/>
    </location>
</feature>
<keyword evidence="7" id="KW-1185">Reference proteome</keyword>
<dbReference type="AlphaFoldDB" id="A0A8C7YAL1"/>
<dbReference type="InterPro" id="IPR040032">
    <property type="entry name" value="DENND1A/B/C"/>
</dbReference>
<dbReference type="SMART" id="SM00799">
    <property type="entry name" value="DENN"/>
    <property type="match status" value="1"/>
</dbReference>
<name>A0A8C7YAL1_9TELE</name>
<sequence>MNYSVPLTFLFVKKNNKLVLPCLISKQYCVAQQKLDIQITWPRTCVPKLYIFFPFWDRVSQNQVGQNFTFVLTDIDSKQRFGFCRLTQGCRVCICLLSYLPWFEIYYKLLNTLADYLTKHQENDLNDMLNSLYELPVPKPFTPVNLSVVGTRLILLHGRHTTRNLTEYFVAVDINNMLQLYASMLHERRIIITSSKLSTLTACVHGAAALLFPMYWQHIFIPVLPPHLLDYCCAPMPYFVGVHLSLLERVRSRSLEDVIILNVDTNALETPFDDLHNLPSDVMSSLKSKLKKQSTATGSGVARAFLRAQAALFGSYRDALRYKPGEPITFCEESFVNHRSTTMKNFLSMAVNLQLFKQFIDGRLAKLNAGRGFTDVFEEEITEGGFCGSNSRSYQQWMHTVKVFSEALVSYLKAFISDLFMVYVPSCADDSDDSYSLELDMDSSQSGQMNLLEEILDSLNTTTLDNGKLSAAKSLDFFRSMDDLDYKAPTKPKPCSESSPAGESDAGEDPGGWNMGQDDSAVHGKHLPPSPRRQPNKSSLKVPRNIPAAPAAPSITATTMAQHADVPRQASSPKTRKGTHLPLTGRKPGDRFSYSPSLSHRVTPMSTSPAVSHNYSFAAPKSPKSGSQSPEGRLRTTSEPQNTTETSQNQAGPTGILRRRVLSKGTLKNYQEKSLQRQGSTGQYDRNVSPSINSRAGMPVPWEKEASKEGLLGLGMCLGQNKGSGMDMGQDAGLLEEIESMCCLGSVQLSQVHSSSSSSQQVQSKATNES</sequence>
<dbReference type="FunFam" id="3.40.50.11500:FF:000001">
    <property type="entry name" value="Putative DENN domain-containing protein 1A"/>
    <property type="match status" value="1"/>
</dbReference>
<dbReference type="PANTHER" id="PTHR13196">
    <property type="entry name" value="DENN DOMAIN-CONTAINING"/>
    <property type="match status" value="1"/>
</dbReference>
<reference evidence="6" key="1">
    <citation type="submission" date="2025-08" db="UniProtKB">
        <authorList>
            <consortium name="Ensembl"/>
        </authorList>
    </citation>
    <scope>IDENTIFICATION</scope>
</reference>
<accession>A0A8C7YAL1</accession>
<dbReference type="Ensembl" id="ENSOSIT00000025472.1">
    <property type="protein sequence ID" value="ENSOSIP00000024118.1"/>
    <property type="gene ID" value="ENSOSIG00000012683.1"/>
</dbReference>
<dbReference type="InterPro" id="IPR043153">
    <property type="entry name" value="DENN_C"/>
</dbReference>
<proteinExistence type="predicted"/>